<reference evidence="1" key="1">
    <citation type="submission" date="2022-11" db="EMBL/GenBank/DDBJ databases">
        <title>Genome Sequence of Boeremia exigua.</title>
        <authorList>
            <person name="Buettner E."/>
        </authorList>
    </citation>
    <scope>NUCLEOTIDE SEQUENCE</scope>
    <source>
        <strain evidence="1">CU02</strain>
    </source>
</reference>
<dbReference type="Proteomes" id="UP001153331">
    <property type="component" value="Unassembled WGS sequence"/>
</dbReference>
<keyword evidence="2" id="KW-1185">Reference proteome</keyword>
<dbReference type="EMBL" id="JAPHNI010000110">
    <property type="protein sequence ID" value="KAJ8116056.1"/>
    <property type="molecule type" value="Genomic_DNA"/>
</dbReference>
<sequence>MSCPDCFRGGVGVGTPSGTLETLHDINTYVASPQNAKAPAHPAKHQSTIILYTDAFGHHLPNNKLLADALAAKTGFTVLVPDTIPGGGMSPSILPLMDTFTSPSANALSKAWALGCAMVHVIPFFVRASPQSEKCTVPCVEYARAVRGELPTGAKLGVAGYCWGGYQTLHVAKQEALADAVFVAHPARFESMQAVDAVRNGVKVSFAHAGDDMSLPMAKVEQMHQALGSDSAFEMRVYEGCVHGFAVRATPGKEKEARAADEALKQAGEWLEKWL</sequence>
<gene>
    <name evidence="1" type="ORF">OPT61_g2434</name>
</gene>
<protein>
    <submittedName>
        <fullName evidence="1">Uncharacterized protein</fullName>
    </submittedName>
</protein>
<name>A0ACC2ILJ5_9PLEO</name>
<accession>A0ACC2ILJ5</accession>
<comment type="caution">
    <text evidence="1">The sequence shown here is derived from an EMBL/GenBank/DDBJ whole genome shotgun (WGS) entry which is preliminary data.</text>
</comment>
<evidence type="ECO:0000313" key="2">
    <source>
        <dbReference type="Proteomes" id="UP001153331"/>
    </source>
</evidence>
<evidence type="ECO:0000313" key="1">
    <source>
        <dbReference type="EMBL" id="KAJ8116056.1"/>
    </source>
</evidence>
<proteinExistence type="predicted"/>
<organism evidence="1 2">
    <name type="scientific">Boeremia exigua</name>
    <dbReference type="NCBI Taxonomy" id="749465"/>
    <lineage>
        <taxon>Eukaryota</taxon>
        <taxon>Fungi</taxon>
        <taxon>Dikarya</taxon>
        <taxon>Ascomycota</taxon>
        <taxon>Pezizomycotina</taxon>
        <taxon>Dothideomycetes</taxon>
        <taxon>Pleosporomycetidae</taxon>
        <taxon>Pleosporales</taxon>
        <taxon>Pleosporineae</taxon>
        <taxon>Didymellaceae</taxon>
        <taxon>Boeremia</taxon>
    </lineage>
</organism>